<gene>
    <name evidence="4" type="ORF">H8L32_18500</name>
</gene>
<dbReference type="RefSeq" id="WP_186948757.1">
    <property type="nucleotide sequence ID" value="NZ_JACOGF010000010.1"/>
</dbReference>
<evidence type="ECO:0000313" key="5">
    <source>
        <dbReference type="Proteomes" id="UP000650424"/>
    </source>
</evidence>
<accession>A0ABR6ZVF1</accession>
<evidence type="ECO:0000259" key="3">
    <source>
        <dbReference type="Pfam" id="PF25023"/>
    </source>
</evidence>
<dbReference type="PANTHER" id="PTHR32305">
    <property type="match status" value="1"/>
</dbReference>
<keyword evidence="5" id="KW-1185">Reference proteome</keyword>
<name>A0ABR6ZVF1_9BURK</name>
<reference evidence="4 5" key="1">
    <citation type="submission" date="2020-08" db="EMBL/GenBank/DDBJ databases">
        <title>Novel species isolated from subtropical streams in China.</title>
        <authorList>
            <person name="Lu H."/>
        </authorList>
    </citation>
    <scope>NUCLEOTIDE SEQUENCE [LARGE SCALE GENOMIC DNA]</scope>
    <source>
        <strain evidence="4 5">CY18W</strain>
    </source>
</reference>
<evidence type="ECO:0000313" key="4">
    <source>
        <dbReference type="EMBL" id="MBC3919485.1"/>
    </source>
</evidence>
<protein>
    <submittedName>
        <fullName evidence="4">RHS repeat protein</fullName>
    </submittedName>
</protein>
<dbReference type="EMBL" id="JACOGF010000010">
    <property type="protein sequence ID" value="MBC3919485.1"/>
    <property type="molecule type" value="Genomic_DNA"/>
</dbReference>
<evidence type="ECO:0000256" key="1">
    <source>
        <dbReference type="ARBA" id="ARBA00022737"/>
    </source>
</evidence>
<dbReference type="NCBIfam" id="TIGR01643">
    <property type="entry name" value="YD_repeat_2x"/>
    <property type="match status" value="7"/>
</dbReference>
<comment type="caution">
    <text evidence="4">The sequence shown here is derived from an EMBL/GenBank/DDBJ whole genome shotgun (WGS) entry which is preliminary data.</text>
</comment>
<evidence type="ECO:0000256" key="2">
    <source>
        <dbReference type="SAM" id="SignalP"/>
    </source>
</evidence>
<keyword evidence="1" id="KW-0677">Repeat</keyword>
<feature type="signal peptide" evidence="2">
    <location>
        <begin position="1"/>
        <end position="23"/>
    </location>
</feature>
<keyword evidence="2" id="KW-0732">Signal</keyword>
<sequence length="469" mass="51137">MSRHFTNSLMAMALAGLYGSGYAQSTVYQYEYDNVGNVTKITNANNVATLQNYDVHNRLQTQTDGNSKVTGYDYDGQHRLIKVTDARSLSTLYSIDGLGNQLSQISPDTGVTTTTVDVAGNILTRTDAKSQTTSYAYDVLNRITRITYHDGSIINYSYDQGVNAKGRLTQITDANSTIQYSYDSRGRALTDTRTINTVSYVTRYQYDNAGRISSLTYPNGRKVSYTRDSLGRITQIDSSKDGLALTLVSQVIYRPFGGVQSYHNSAGQTATRSFDNEGRIASYTLNNQVQAVTYDAANRITAINDVNNSNRQASYGYDNLDRLTSYTTPQTSQSFTYDAVGNRSTKTTGAANTNYTYASTSNRLTQVADSQSNAIVSDANGSITNNGNAQFTYDTRGRMTAVTTSIGVVQYTINALGQRVQKAVPANGSNAATSTLYHYDGGGKLISERTGQSDVDYIYLGDIPVAVIK</sequence>
<dbReference type="InterPro" id="IPR056823">
    <property type="entry name" value="TEN-like_YD-shell"/>
</dbReference>
<dbReference type="Gene3D" id="2.180.10.10">
    <property type="entry name" value="RHS repeat-associated core"/>
    <property type="match status" value="2"/>
</dbReference>
<dbReference type="InterPro" id="IPR050708">
    <property type="entry name" value="T6SS_VgrG/RHS"/>
</dbReference>
<dbReference type="PANTHER" id="PTHR32305:SF15">
    <property type="entry name" value="PROTEIN RHSA-RELATED"/>
    <property type="match status" value="1"/>
</dbReference>
<dbReference type="InterPro" id="IPR006530">
    <property type="entry name" value="YD"/>
</dbReference>
<dbReference type="Pfam" id="PF25023">
    <property type="entry name" value="TEN_YD-shell"/>
    <property type="match status" value="2"/>
</dbReference>
<organism evidence="4 5">
    <name type="scientific">Undibacterium hunanense</name>
    <dbReference type="NCBI Taxonomy" id="2762292"/>
    <lineage>
        <taxon>Bacteria</taxon>
        <taxon>Pseudomonadati</taxon>
        <taxon>Pseudomonadota</taxon>
        <taxon>Betaproteobacteria</taxon>
        <taxon>Burkholderiales</taxon>
        <taxon>Oxalobacteraceae</taxon>
        <taxon>Undibacterium</taxon>
    </lineage>
</organism>
<feature type="chain" id="PRO_5046152591" evidence="2">
    <location>
        <begin position="24"/>
        <end position="469"/>
    </location>
</feature>
<proteinExistence type="predicted"/>
<dbReference type="Pfam" id="PF05593">
    <property type="entry name" value="RHS_repeat"/>
    <property type="match status" value="2"/>
</dbReference>
<dbReference type="Proteomes" id="UP000650424">
    <property type="component" value="Unassembled WGS sequence"/>
</dbReference>
<dbReference type="InterPro" id="IPR031325">
    <property type="entry name" value="RHS_repeat"/>
</dbReference>
<feature type="domain" description="Teneurin-like YD-shell" evidence="3">
    <location>
        <begin position="268"/>
        <end position="422"/>
    </location>
</feature>
<feature type="domain" description="Teneurin-like YD-shell" evidence="3">
    <location>
        <begin position="163"/>
        <end position="236"/>
    </location>
</feature>